<organism evidence="1 2">
    <name type="scientific">Mycena albidolilacea</name>
    <dbReference type="NCBI Taxonomy" id="1033008"/>
    <lineage>
        <taxon>Eukaryota</taxon>
        <taxon>Fungi</taxon>
        <taxon>Dikarya</taxon>
        <taxon>Basidiomycota</taxon>
        <taxon>Agaricomycotina</taxon>
        <taxon>Agaricomycetes</taxon>
        <taxon>Agaricomycetidae</taxon>
        <taxon>Agaricales</taxon>
        <taxon>Marasmiineae</taxon>
        <taxon>Mycenaceae</taxon>
        <taxon>Mycena</taxon>
    </lineage>
</organism>
<keyword evidence="2" id="KW-1185">Reference proteome</keyword>
<feature type="non-terminal residue" evidence="1">
    <location>
        <position position="1"/>
    </location>
</feature>
<dbReference type="Proteomes" id="UP001218218">
    <property type="component" value="Unassembled WGS sequence"/>
</dbReference>
<dbReference type="EMBL" id="JARIHO010000037">
    <property type="protein sequence ID" value="KAJ7330313.1"/>
    <property type="molecule type" value="Genomic_DNA"/>
</dbReference>
<feature type="non-terminal residue" evidence="1">
    <location>
        <position position="97"/>
    </location>
</feature>
<evidence type="ECO:0000313" key="1">
    <source>
        <dbReference type="EMBL" id="KAJ7330313.1"/>
    </source>
</evidence>
<evidence type="ECO:0000313" key="2">
    <source>
        <dbReference type="Proteomes" id="UP001218218"/>
    </source>
</evidence>
<protein>
    <submittedName>
        <fullName evidence="1">Uncharacterized protein</fullName>
    </submittedName>
</protein>
<name>A0AAD7EJS1_9AGAR</name>
<dbReference type="AlphaFoldDB" id="A0AAD7EJS1"/>
<accession>A0AAD7EJS1</accession>
<gene>
    <name evidence="1" type="ORF">DFH08DRAFT_624666</name>
</gene>
<reference evidence="1" key="1">
    <citation type="submission" date="2023-03" db="EMBL/GenBank/DDBJ databases">
        <title>Massive genome expansion in bonnet fungi (Mycena s.s.) driven by repeated elements and novel gene families across ecological guilds.</title>
        <authorList>
            <consortium name="Lawrence Berkeley National Laboratory"/>
            <person name="Harder C.B."/>
            <person name="Miyauchi S."/>
            <person name="Viragh M."/>
            <person name="Kuo A."/>
            <person name="Thoen E."/>
            <person name="Andreopoulos B."/>
            <person name="Lu D."/>
            <person name="Skrede I."/>
            <person name="Drula E."/>
            <person name="Henrissat B."/>
            <person name="Morin E."/>
            <person name="Kohler A."/>
            <person name="Barry K."/>
            <person name="LaButti K."/>
            <person name="Morin E."/>
            <person name="Salamov A."/>
            <person name="Lipzen A."/>
            <person name="Mereny Z."/>
            <person name="Hegedus B."/>
            <person name="Baldrian P."/>
            <person name="Stursova M."/>
            <person name="Weitz H."/>
            <person name="Taylor A."/>
            <person name="Grigoriev I.V."/>
            <person name="Nagy L.G."/>
            <person name="Martin F."/>
            <person name="Kauserud H."/>
        </authorList>
    </citation>
    <scope>NUCLEOTIDE SEQUENCE</scope>
    <source>
        <strain evidence="1">CBHHK002</strain>
    </source>
</reference>
<comment type="caution">
    <text evidence="1">The sequence shown here is derived from an EMBL/GenBank/DDBJ whole genome shotgun (WGS) entry which is preliminary data.</text>
</comment>
<sequence>YTDIMLMIKNTYFCVAKAKIDDPTEKFWLILLGTDCLEELFGILRTMIGNNRNFDVLQLVERITGSTKVANILAMYPHWDRPPRRLQLPTLAHDSSM</sequence>
<proteinExistence type="predicted"/>